<dbReference type="OrthoDB" id="944734at2"/>
<dbReference type="AlphaFoldDB" id="F0SCF5"/>
<evidence type="ECO:0008006" key="3">
    <source>
        <dbReference type="Google" id="ProtNLM"/>
    </source>
</evidence>
<dbReference type="KEGG" id="psn:Pedsa_2240"/>
<dbReference type="Proteomes" id="UP000000310">
    <property type="component" value="Chromosome"/>
</dbReference>
<reference evidence="1 2" key="1">
    <citation type="journal article" date="2011" name="Stand. Genomic Sci.">
        <title>Complete genome sequence of the gliding, heparinolytic Pedobacter saltans type strain (113).</title>
        <authorList>
            <person name="Liolios K."/>
            <person name="Sikorski J."/>
            <person name="Lu M."/>
            <person name="Nolan M."/>
            <person name="Lapidus A."/>
            <person name="Lucas S."/>
            <person name="Hammon N."/>
            <person name="Deshpande S."/>
            <person name="Cheng J.F."/>
            <person name="Tapia R."/>
            <person name="Han C."/>
            <person name="Goodwin L."/>
            <person name="Pitluck S."/>
            <person name="Huntemann M."/>
            <person name="Ivanova N."/>
            <person name="Pagani I."/>
            <person name="Mavromatis K."/>
            <person name="Ovchinikova G."/>
            <person name="Pati A."/>
            <person name="Chen A."/>
            <person name="Palaniappan K."/>
            <person name="Land M."/>
            <person name="Hauser L."/>
            <person name="Brambilla E.M."/>
            <person name="Kotsyurbenko O."/>
            <person name="Rohde M."/>
            <person name="Tindall B.J."/>
            <person name="Abt B."/>
            <person name="Goker M."/>
            <person name="Detter J.C."/>
            <person name="Woyke T."/>
            <person name="Bristow J."/>
            <person name="Eisen J.A."/>
            <person name="Markowitz V."/>
            <person name="Hugenholtz P."/>
            <person name="Klenk H.P."/>
            <person name="Kyrpides N.C."/>
        </authorList>
    </citation>
    <scope>NUCLEOTIDE SEQUENCE [LARGE SCALE GENOMIC DNA]</scope>
    <source>
        <strain evidence="2">ATCC 51119 / DSM 12145 / JCM 21818 / LMG 10337 / NBRC 100064 / NCIMB 13643</strain>
    </source>
</reference>
<evidence type="ECO:0000313" key="2">
    <source>
        <dbReference type="Proteomes" id="UP000000310"/>
    </source>
</evidence>
<organism evidence="1 2">
    <name type="scientific">Pseudopedobacter saltans (strain ATCC 51119 / DSM 12145 / JCM 21818 / CCUG 39354 / LMG 10337 / NBRC 100064 / NCIMB 13643)</name>
    <name type="common">Pedobacter saltans</name>
    <dbReference type="NCBI Taxonomy" id="762903"/>
    <lineage>
        <taxon>Bacteria</taxon>
        <taxon>Pseudomonadati</taxon>
        <taxon>Bacteroidota</taxon>
        <taxon>Sphingobacteriia</taxon>
        <taxon>Sphingobacteriales</taxon>
        <taxon>Sphingobacteriaceae</taxon>
        <taxon>Pseudopedobacter</taxon>
    </lineage>
</organism>
<dbReference type="HOGENOM" id="CLU_1249098_0_0_10"/>
<proteinExistence type="predicted"/>
<sequence length="224" mass="25885">MKNYLLFISLMLLTSITFGQTINWRNLNTKQKHIISTNIGWDYGLGYGLSYTYQPSSKFPIILNSSLSAPFGEKLLDDFKTKIGAQLPLFKMDYFQIIGKMQAIYRRYESPLVRLQNFGTELGSSFGYYRSKWFVAGQLGFDKAILTHFKHSNSFRQYIYNDVKDGWDEPSSGGNFSYGVQIGYSFNRQDLTLGIGKTINQDFKTIPLIPYYFELGYNFRIIAK</sequence>
<name>F0SCF5_PSESL</name>
<gene>
    <name evidence="1" type="ordered locus">Pedsa_2240</name>
</gene>
<protein>
    <recommendedName>
        <fullName evidence="3">Outer membrane protein beta-barrel domain-containing protein</fullName>
    </recommendedName>
</protein>
<reference evidence="2" key="2">
    <citation type="submission" date="2011-02" db="EMBL/GenBank/DDBJ databases">
        <title>The complete genome of Pedobacter saltans DSM 12145.</title>
        <authorList>
            <consortium name="US DOE Joint Genome Institute (JGI-PGF)"/>
            <person name="Lucas S."/>
            <person name="Copeland A."/>
            <person name="Lapidus A."/>
            <person name="Bruce D."/>
            <person name="Goodwin L."/>
            <person name="Pitluck S."/>
            <person name="Kyrpides N."/>
            <person name="Mavromatis K."/>
            <person name="Pagani I."/>
            <person name="Ivanova N."/>
            <person name="Ovchinnikova G."/>
            <person name="Lu M."/>
            <person name="Detter J.C."/>
            <person name="Han C."/>
            <person name="Land M."/>
            <person name="Hauser L."/>
            <person name="Markowitz V."/>
            <person name="Cheng J.-F."/>
            <person name="Hugenholtz P."/>
            <person name="Woyke T."/>
            <person name="Wu D."/>
            <person name="Tindall B."/>
            <person name="Pomrenke H.G."/>
            <person name="Brambilla E."/>
            <person name="Klenk H.-P."/>
            <person name="Eisen J.A."/>
        </authorList>
    </citation>
    <scope>NUCLEOTIDE SEQUENCE [LARGE SCALE GENOMIC DNA]</scope>
    <source>
        <strain evidence="2">ATCC 51119 / DSM 12145 / JCM 21818 / LMG 10337 / NBRC 100064 / NCIMB 13643</strain>
    </source>
</reference>
<dbReference type="EMBL" id="CP002545">
    <property type="protein sequence ID" value="ADY52789.1"/>
    <property type="molecule type" value="Genomic_DNA"/>
</dbReference>
<dbReference type="STRING" id="762903.Pedsa_2240"/>
<accession>F0SCF5</accession>
<evidence type="ECO:0000313" key="1">
    <source>
        <dbReference type="EMBL" id="ADY52789.1"/>
    </source>
</evidence>
<dbReference type="RefSeq" id="WP_013633275.1">
    <property type="nucleotide sequence ID" value="NC_015177.1"/>
</dbReference>
<keyword evidence="2" id="KW-1185">Reference proteome</keyword>
<dbReference type="eggNOG" id="COG4775">
    <property type="taxonomic scope" value="Bacteria"/>
</dbReference>